<dbReference type="GO" id="GO:0005886">
    <property type="term" value="C:plasma membrane"/>
    <property type="evidence" value="ECO:0007669"/>
    <property type="project" value="UniProtKB-SubCell"/>
</dbReference>
<evidence type="ECO:0000259" key="14">
    <source>
        <dbReference type="PROSITE" id="PS50885"/>
    </source>
</evidence>
<dbReference type="Gene3D" id="6.10.340.10">
    <property type="match status" value="1"/>
</dbReference>
<dbReference type="FunFam" id="1.10.287.130:FF:000001">
    <property type="entry name" value="Two-component sensor histidine kinase"/>
    <property type="match status" value="1"/>
</dbReference>
<feature type="transmembrane region" description="Helical" evidence="12">
    <location>
        <begin position="134"/>
        <end position="155"/>
    </location>
</feature>
<evidence type="ECO:0000256" key="5">
    <source>
        <dbReference type="ARBA" id="ARBA00022679"/>
    </source>
</evidence>
<evidence type="ECO:0000256" key="8">
    <source>
        <dbReference type="ARBA" id="ARBA00022989"/>
    </source>
</evidence>
<evidence type="ECO:0000256" key="10">
    <source>
        <dbReference type="ARBA" id="ARBA00023136"/>
    </source>
</evidence>
<dbReference type="InterPro" id="IPR050428">
    <property type="entry name" value="TCS_sensor_his_kinase"/>
</dbReference>
<dbReference type="InterPro" id="IPR036097">
    <property type="entry name" value="HisK_dim/P_sf"/>
</dbReference>
<dbReference type="InterPro" id="IPR036890">
    <property type="entry name" value="HATPase_C_sf"/>
</dbReference>
<dbReference type="Proteomes" id="UP000660680">
    <property type="component" value="Unassembled WGS sequence"/>
</dbReference>
<dbReference type="InterPro" id="IPR005467">
    <property type="entry name" value="His_kinase_dom"/>
</dbReference>
<comment type="caution">
    <text evidence="15">The sequence shown here is derived from an EMBL/GenBank/DDBJ whole genome shotgun (WGS) entry which is preliminary data.</text>
</comment>
<evidence type="ECO:0000256" key="11">
    <source>
        <dbReference type="SAM" id="Coils"/>
    </source>
</evidence>
<dbReference type="CDD" id="cd00075">
    <property type="entry name" value="HATPase"/>
    <property type="match status" value="1"/>
</dbReference>
<dbReference type="Pfam" id="PF02518">
    <property type="entry name" value="HATPase_c"/>
    <property type="match status" value="1"/>
</dbReference>
<dbReference type="SMART" id="SM00387">
    <property type="entry name" value="HATPase_c"/>
    <property type="match status" value="1"/>
</dbReference>
<evidence type="ECO:0000256" key="6">
    <source>
        <dbReference type="ARBA" id="ARBA00022692"/>
    </source>
</evidence>
<dbReference type="PANTHER" id="PTHR45436:SF5">
    <property type="entry name" value="SENSOR HISTIDINE KINASE TRCS"/>
    <property type="match status" value="1"/>
</dbReference>
<evidence type="ECO:0000256" key="2">
    <source>
        <dbReference type="ARBA" id="ARBA00004236"/>
    </source>
</evidence>
<keyword evidence="6 12" id="KW-0812">Transmembrane</keyword>
<keyword evidence="9" id="KW-0902">Two-component regulatory system</keyword>
<dbReference type="EC" id="2.7.13.3" evidence="3"/>
<dbReference type="SUPFAM" id="SSF55874">
    <property type="entry name" value="ATPase domain of HSP90 chaperone/DNA topoisomerase II/histidine kinase"/>
    <property type="match status" value="1"/>
</dbReference>
<name>A0A918GRI4_9PSEU</name>
<dbReference type="Pfam" id="PF00512">
    <property type="entry name" value="HisKA"/>
    <property type="match status" value="1"/>
</dbReference>
<gene>
    <name evidence="15" type="ORF">GCM10010171_54540</name>
</gene>
<evidence type="ECO:0000256" key="3">
    <source>
        <dbReference type="ARBA" id="ARBA00012438"/>
    </source>
</evidence>
<dbReference type="InterPro" id="IPR003594">
    <property type="entry name" value="HATPase_dom"/>
</dbReference>
<dbReference type="PRINTS" id="PR00344">
    <property type="entry name" value="BCTRLSENSOR"/>
</dbReference>
<dbReference type="InterPro" id="IPR004358">
    <property type="entry name" value="Sig_transdc_His_kin-like_C"/>
</dbReference>
<feature type="domain" description="HAMP" evidence="14">
    <location>
        <begin position="156"/>
        <end position="205"/>
    </location>
</feature>
<dbReference type="PROSITE" id="PS50885">
    <property type="entry name" value="HAMP"/>
    <property type="match status" value="1"/>
</dbReference>
<dbReference type="PANTHER" id="PTHR45436">
    <property type="entry name" value="SENSOR HISTIDINE KINASE YKOH"/>
    <property type="match status" value="1"/>
</dbReference>
<dbReference type="CDD" id="cd00082">
    <property type="entry name" value="HisKA"/>
    <property type="match status" value="1"/>
</dbReference>
<keyword evidence="4" id="KW-0597">Phosphoprotein</keyword>
<organism evidence="15 16">
    <name type="scientific">Actinokineospora fastidiosa</name>
    <dbReference type="NCBI Taxonomy" id="1816"/>
    <lineage>
        <taxon>Bacteria</taxon>
        <taxon>Bacillati</taxon>
        <taxon>Actinomycetota</taxon>
        <taxon>Actinomycetes</taxon>
        <taxon>Pseudonocardiales</taxon>
        <taxon>Pseudonocardiaceae</taxon>
        <taxon>Actinokineospora</taxon>
    </lineage>
</organism>
<keyword evidence="10 12" id="KW-0472">Membrane</keyword>
<dbReference type="RefSeq" id="WP_189213461.1">
    <property type="nucleotide sequence ID" value="NZ_BMRB01000006.1"/>
</dbReference>
<keyword evidence="5" id="KW-0808">Transferase</keyword>
<evidence type="ECO:0000313" key="16">
    <source>
        <dbReference type="Proteomes" id="UP000660680"/>
    </source>
</evidence>
<dbReference type="Gene3D" id="1.10.287.130">
    <property type="match status" value="1"/>
</dbReference>
<dbReference type="EMBL" id="BMRB01000006">
    <property type="protein sequence ID" value="GGS52558.1"/>
    <property type="molecule type" value="Genomic_DNA"/>
</dbReference>
<dbReference type="SUPFAM" id="SSF47384">
    <property type="entry name" value="Homodimeric domain of signal transducing histidine kinase"/>
    <property type="match status" value="1"/>
</dbReference>
<evidence type="ECO:0000256" key="1">
    <source>
        <dbReference type="ARBA" id="ARBA00000085"/>
    </source>
</evidence>
<dbReference type="Gene3D" id="3.30.565.10">
    <property type="entry name" value="Histidine kinase-like ATPase, C-terminal domain"/>
    <property type="match status" value="1"/>
</dbReference>
<evidence type="ECO:0000313" key="15">
    <source>
        <dbReference type="EMBL" id="GGS52558.1"/>
    </source>
</evidence>
<evidence type="ECO:0000256" key="12">
    <source>
        <dbReference type="SAM" id="Phobius"/>
    </source>
</evidence>
<dbReference type="Pfam" id="PF00672">
    <property type="entry name" value="HAMP"/>
    <property type="match status" value="1"/>
</dbReference>
<dbReference type="GO" id="GO:0000155">
    <property type="term" value="F:phosphorelay sensor kinase activity"/>
    <property type="evidence" value="ECO:0007669"/>
    <property type="project" value="InterPro"/>
</dbReference>
<keyword evidence="16" id="KW-1185">Reference proteome</keyword>
<dbReference type="SMART" id="SM00304">
    <property type="entry name" value="HAMP"/>
    <property type="match status" value="1"/>
</dbReference>
<dbReference type="InterPro" id="IPR003660">
    <property type="entry name" value="HAMP_dom"/>
</dbReference>
<feature type="coiled-coil region" evidence="11">
    <location>
        <begin position="193"/>
        <end position="220"/>
    </location>
</feature>
<reference evidence="15" key="2">
    <citation type="submission" date="2020-09" db="EMBL/GenBank/DDBJ databases">
        <authorList>
            <person name="Sun Q."/>
            <person name="Ohkuma M."/>
        </authorList>
    </citation>
    <scope>NUCLEOTIDE SEQUENCE</scope>
    <source>
        <strain evidence="15">JCM 3276</strain>
    </source>
</reference>
<evidence type="ECO:0000256" key="7">
    <source>
        <dbReference type="ARBA" id="ARBA00022777"/>
    </source>
</evidence>
<dbReference type="InterPro" id="IPR003661">
    <property type="entry name" value="HisK_dim/P_dom"/>
</dbReference>
<proteinExistence type="predicted"/>
<dbReference type="AlphaFoldDB" id="A0A918GRI4"/>
<sequence length="435" mass="45427">MSLRFRLVATLLALVAAGVGVAVGALFGAIQDWASDRTDDVLIAVGDRLAAEGIDEDTVWKAVLAESDAPSYVQLRGPDGPIATVGDGPVLGDVPLGFSTVGDWLVRAVPSGENTLVVAMRTDTSDALHGRATGVAAVSALSALLGVAVLAPFVVRRALRPLDDLVDTASAIGGGTDKPVSGGTEVARLARALDATSARIDAALRDRDEANDRLRRFVADASHELRTPVAAIRGYAELFRRGAAERPDDLAKVLARIEAEAARMGRLVDDLLLLARLDELRPLATRTVDLSTVCADAVAAVRLVHPDRVWELDRKPTPVRGDPDRLRQIVDNLLGNVARHTPPGTPARVTVTGDGPEAVLTVRDHGPGLDPADQARVFERFHGRGAGTGLGLAIVAAIARAHSGSVSADNPPGGGAQFTVRIPAEPAIHGSSIQK</sequence>
<evidence type="ECO:0000256" key="9">
    <source>
        <dbReference type="ARBA" id="ARBA00023012"/>
    </source>
</evidence>
<protein>
    <recommendedName>
        <fullName evidence="3">histidine kinase</fullName>
        <ecNumber evidence="3">2.7.13.3</ecNumber>
    </recommendedName>
</protein>
<comment type="catalytic activity">
    <reaction evidence="1">
        <text>ATP + protein L-histidine = ADP + protein N-phospho-L-histidine.</text>
        <dbReference type="EC" id="2.7.13.3"/>
    </reaction>
</comment>
<keyword evidence="11" id="KW-0175">Coiled coil</keyword>
<dbReference type="PROSITE" id="PS50109">
    <property type="entry name" value="HIS_KIN"/>
    <property type="match status" value="1"/>
</dbReference>
<comment type="subcellular location">
    <subcellularLocation>
        <location evidence="2">Cell membrane</location>
    </subcellularLocation>
</comment>
<dbReference type="SMART" id="SM00388">
    <property type="entry name" value="HisKA"/>
    <property type="match status" value="1"/>
</dbReference>
<evidence type="ECO:0000259" key="13">
    <source>
        <dbReference type="PROSITE" id="PS50109"/>
    </source>
</evidence>
<accession>A0A918GRI4</accession>
<feature type="domain" description="Histidine kinase" evidence="13">
    <location>
        <begin position="220"/>
        <end position="426"/>
    </location>
</feature>
<evidence type="ECO:0000256" key="4">
    <source>
        <dbReference type="ARBA" id="ARBA00022553"/>
    </source>
</evidence>
<keyword evidence="7 15" id="KW-0418">Kinase</keyword>
<keyword evidence="8 12" id="KW-1133">Transmembrane helix</keyword>
<reference evidence="15" key="1">
    <citation type="journal article" date="2014" name="Int. J. Syst. Evol. Microbiol.">
        <title>Complete genome sequence of Corynebacterium casei LMG S-19264T (=DSM 44701T), isolated from a smear-ripened cheese.</title>
        <authorList>
            <consortium name="US DOE Joint Genome Institute (JGI-PGF)"/>
            <person name="Walter F."/>
            <person name="Albersmeier A."/>
            <person name="Kalinowski J."/>
            <person name="Ruckert C."/>
        </authorList>
    </citation>
    <scope>NUCLEOTIDE SEQUENCE</scope>
    <source>
        <strain evidence="15">JCM 3276</strain>
    </source>
</reference>